<dbReference type="InterPro" id="IPR026392">
    <property type="entry name" value="Exo/Archaeosortase_dom"/>
</dbReference>
<evidence type="ECO:0000256" key="1">
    <source>
        <dbReference type="ARBA" id="ARBA00004651"/>
    </source>
</evidence>
<comment type="subcellular location">
    <subcellularLocation>
        <location evidence="1">Cell membrane</location>
        <topology evidence="1">Multi-pass membrane protein</topology>
    </subcellularLocation>
</comment>
<dbReference type="GO" id="GO:0005886">
    <property type="term" value="C:plasma membrane"/>
    <property type="evidence" value="ECO:0007669"/>
    <property type="project" value="UniProtKB-SubCell"/>
</dbReference>
<dbReference type="eggNOG" id="COG4083">
    <property type="taxonomic scope" value="Bacteria"/>
</dbReference>
<keyword evidence="2" id="KW-1003">Cell membrane</keyword>
<reference evidence="9 10" key="1">
    <citation type="submission" date="2014-09" db="EMBL/GenBank/DDBJ databases">
        <title>Sporocytophaga myxococcoides PG-01 genome sequencing.</title>
        <authorList>
            <person name="Liu L."/>
            <person name="Gao P.J."/>
            <person name="Chen G.J."/>
            <person name="Wang L.S."/>
        </authorList>
    </citation>
    <scope>NUCLEOTIDE SEQUENCE [LARGE SCALE GENOMIC DNA]</scope>
    <source>
        <strain evidence="9 10">PG-01</strain>
    </source>
</reference>
<keyword evidence="5" id="KW-0378">Hydrolase</keyword>
<gene>
    <name evidence="9" type="ORF">MYP_1678</name>
</gene>
<evidence type="ECO:0000313" key="10">
    <source>
        <dbReference type="Proteomes" id="UP000030185"/>
    </source>
</evidence>
<protein>
    <recommendedName>
        <fullName evidence="11">Exosortase/archaeosortase family protein</fullName>
    </recommendedName>
</protein>
<evidence type="ECO:0000256" key="2">
    <source>
        <dbReference type="ARBA" id="ARBA00022475"/>
    </source>
</evidence>
<keyword evidence="6 8" id="KW-1133">Transmembrane helix</keyword>
<comment type="caution">
    <text evidence="9">The sequence shown here is derived from an EMBL/GenBank/DDBJ whole genome shotgun (WGS) entry which is preliminary data.</text>
</comment>
<dbReference type="STRING" id="153721.MYP_1678"/>
<dbReference type="Pfam" id="PF09721">
    <property type="entry name" value="Exosortase_EpsH"/>
    <property type="match status" value="1"/>
</dbReference>
<keyword evidence="7 8" id="KW-0472">Membrane</keyword>
<name>A0A098LBX7_9BACT</name>
<keyword evidence="4 8" id="KW-0812">Transmembrane</keyword>
<dbReference type="NCBIfam" id="TIGR04178">
    <property type="entry name" value="exo_archaeo"/>
    <property type="match status" value="1"/>
</dbReference>
<dbReference type="GO" id="GO:0008233">
    <property type="term" value="F:peptidase activity"/>
    <property type="evidence" value="ECO:0007669"/>
    <property type="project" value="UniProtKB-KW"/>
</dbReference>
<evidence type="ECO:0000256" key="4">
    <source>
        <dbReference type="ARBA" id="ARBA00022692"/>
    </source>
</evidence>
<evidence type="ECO:0008006" key="11">
    <source>
        <dbReference type="Google" id="ProtNLM"/>
    </source>
</evidence>
<evidence type="ECO:0000256" key="8">
    <source>
        <dbReference type="SAM" id="Phobius"/>
    </source>
</evidence>
<accession>A0A098LBX7</accession>
<feature type="transmembrane region" description="Helical" evidence="8">
    <location>
        <begin position="190"/>
        <end position="207"/>
    </location>
</feature>
<evidence type="ECO:0000313" key="9">
    <source>
        <dbReference type="EMBL" id="GAL84450.1"/>
    </source>
</evidence>
<keyword evidence="10" id="KW-1185">Reference proteome</keyword>
<dbReference type="AlphaFoldDB" id="A0A098LBX7"/>
<feature type="transmembrane region" description="Helical" evidence="8">
    <location>
        <begin position="121"/>
        <end position="146"/>
    </location>
</feature>
<dbReference type="GO" id="GO:0006508">
    <property type="term" value="P:proteolysis"/>
    <property type="evidence" value="ECO:0007669"/>
    <property type="project" value="UniProtKB-KW"/>
</dbReference>
<feature type="transmembrane region" description="Helical" evidence="8">
    <location>
        <begin position="55"/>
        <end position="76"/>
    </location>
</feature>
<organism evidence="9 10">
    <name type="scientific">Sporocytophaga myxococcoides</name>
    <dbReference type="NCBI Taxonomy" id="153721"/>
    <lineage>
        <taxon>Bacteria</taxon>
        <taxon>Pseudomonadati</taxon>
        <taxon>Bacteroidota</taxon>
        <taxon>Cytophagia</taxon>
        <taxon>Cytophagales</taxon>
        <taxon>Cytophagaceae</taxon>
        <taxon>Sporocytophaga</taxon>
    </lineage>
</organism>
<evidence type="ECO:0000256" key="3">
    <source>
        <dbReference type="ARBA" id="ARBA00022670"/>
    </source>
</evidence>
<keyword evidence="3" id="KW-0645">Protease</keyword>
<evidence type="ECO:0000256" key="7">
    <source>
        <dbReference type="ARBA" id="ARBA00023136"/>
    </source>
</evidence>
<proteinExistence type="predicted"/>
<evidence type="ECO:0000256" key="5">
    <source>
        <dbReference type="ARBA" id="ARBA00022801"/>
    </source>
</evidence>
<sequence length="219" mass="25508">MSPPLKHLDKSKLVKLQFCRRKTFLLLNPINPSKKFCILVIRKKIMSFFSRKNPVFVFLTTVIVLYILWETFYVSYLITSPFSYKISSFLGRSSSYFFSLTGLKLNWVEATYCISIDGQPALYIGTPCNGLAFFGLFTCFVIAFPASWKSKLWFLPMGILAIHVLNMVRVILLILNFYFFNSSFDFNHKYTFNFVVYGFMLLVWLYWAKKQLPNAGQTA</sequence>
<dbReference type="Proteomes" id="UP000030185">
    <property type="component" value="Unassembled WGS sequence"/>
</dbReference>
<dbReference type="InterPro" id="IPR019127">
    <property type="entry name" value="Exosortase"/>
</dbReference>
<evidence type="ECO:0000256" key="6">
    <source>
        <dbReference type="ARBA" id="ARBA00022989"/>
    </source>
</evidence>
<feature type="transmembrane region" description="Helical" evidence="8">
    <location>
        <begin position="152"/>
        <end position="178"/>
    </location>
</feature>
<dbReference type="EMBL" id="BBLT01000003">
    <property type="protein sequence ID" value="GAL84450.1"/>
    <property type="molecule type" value="Genomic_DNA"/>
</dbReference>